<dbReference type="NCBIfam" id="TIGR04183">
    <property type="entry name" value="Por_Secre_tail"/>
    <property type="match status" value="1"/>
</dbReference>
<evidence type="ECO:0000313" key="2">
    <source>
        <dbReference type="EMBL" id="SKA39501.1"/>
    </source>
</evidence>
<feature type="chain" id="PRO_5013250540" evidence="1">
    <location>
        <begin position="22"/>
        <end position="527"/>
    </location>
</feature>
<dbReference type="EMBL" id="FUWZ01000005">
    <property type="protein sequence ID" value="SKA39501.1"/>
    <property type="molecule type" value="Genomic_DNA"/>
</dbReference>
<dbReference type="InterPro" id="IPR026444">
    <property type="entry name" value="Secre_tail"/>
</dbReference>
<dbReference type="STRING" id="634771.SAMN04488128_1059"/>
<sequence length="527" mass="57679">MKKQLLAIVIILLGFIIPATAQQGIYIPDGASVWLSGNSGVFSDLTNNGILGSNPTATLYFLSKKWTNGNAATLPDESADGRSGTGGKFLFMGQNPLYGNVGRQVIFGNYSLATRQGSSFPNLEINNSAGLLLDDLSDLKIRNNLHFADGHIFLNGWNLLVGENSPGTITGYSDQSFVVNGTAAAGGALYRSGISDAANKVVFPVGTTISSYSPAALLLDGATDMFSVRAYDSVYSLAISGRAYPDSFVNKTWQVTRAASGGTATVILQHMDADEQPAYTAARDSSYITRFTGGVWDQVPYLATLPKPGTLTTNGLATPATMHMRAFTSLGANEYFAKTTLISKAKPAVFLSFEAYRIAPLMVQLDWTTSREVNNLLFEVERRYEREEVFSRIAIVPTKAINGNSNVPLSYTMQDLNDYDGWTYYRIKAVSRNGKEVYSEIRAVPPFVQIDVFPNPNNGKFKVRIRGIRGALIMQLRDTWSQVMREYDVRQDNDLSVSDLPAGTYFMVLYHKDTQKVAYTCKVVVVP</sequence>
<protein>
    <submittedName>
        <fullName evidence="2">Por secretion system C-terminal sorting domain-containing protein</fullName>
    </submittedName>
</protein>
<evidence type="ECO:0000313" key="3">
    <source>
        <dbReference type="Proteomes" id="UP000190367"/>
    </source>
</evidence>
<dbReference type="OrthoDB" id="600763at2"/>
<accession>A0A1T4TGT6</accession>
<dbReference type="Proteomes" id="UP000190367">
    <property type="component" value="Unassembled WGS sequence"/>
</dbReference>
<proteinExistence type="predicted"/>
<feature type="signal peptide" evidence="1">
    <location>
        <begin position="1"/>
        <end position="21"/>
    </location>
</feature>
<dbReference type="AlphaFoldDB" id="A0A1T4TGT6"/>
<gene>
    <name evidence="2" type="ORF">SAMN04488128_1059</name>
</gene>
<keyword evidence="1" id="KW-0732">Signal</keyword>
<keyword evidence="3" id="KW-1185">Reference proteome</keyword>
<evidence type="ECO:0000256" key="1">
    <source>
        <dbReference type="SAM" id="SignalP"/>
    </source>
</evidence>
<dbReference type="RefSeq" id="WP_078671831.1">
    <property type="nucleotide sequence ID" value="NZ_FUWZ01000005.1"/>
</dbReference>
<name>A0A1T4TGT6_9BACT</name>
<organism evidence="2 3">
    <name type="scientific">Chitinophaga eiseniae</name>
    <dbReference type="NCBI Taxonomy" id="634771"/>
    <lineage>
        <taxon>Bacteria</taxon>
        <taxon>Pseudomonadati</taxon>
        <taxon>Bacteroidota</taxon>
        <taxon>Chitinophagia</taxon>
        <taxon>Chitinophagales</taxon>
        <taxon>Chitinophagaceae</taxon>
        <taxon>Chitinophaga</taxon>
    </lineage>
</organism>
<reference evidence="3" key="1">
    <citation type="submission" date="2017-02" db="EMBL/GenBank/DDBJ databases">
        <authorList>
            <person name="Varghese N."/>
            <person name="Submissions S."/>
        </authorList>
    </citation>
    <scope>NUCLEOTIDE SEQUENCE [LARGE SCALE GENOMIC DNA]</scope>
    <source>
        <strain evidence="3">DSM 22224</strain>
    </source>
</reference>